<keyword evidence="3 7" id="KW-0812">Transmembrane</keyword>
<feature type="compositionally biased region" description="Polar residues" evidence="6">
    <location>
        <begin position="123"/>
        <end position="144"/>
    </location>
</feature>
<feature type="compositionally biased region" description="Basic and acidic residues" evidence="6">
    <location>
        <begin position="83"/>
        <end position="96"/>
    </location>
</feature>
<sequence length="424" mass="45357">MPEEINTPSASVPEQPEAKPPLRKTMPVVIALVVIVALIGIANLSSLVSGSKKAAPQSALTTSPMTPNAQQVSSFQAQQQNQARHDAEELQRKKALADAMQELQQEQAVPSPESAGTPPMTAAQKSQIYGDSANAPQHTSNVSEAQAEAKQKRLAIEKQRQDARNSDTVAIDFSHQGVGAAPTAVLAAKSEASDKGSEEDLSGHTGSKEQTVAQTAKTDPMSSYNFDNYQGQLYRVFEGTVLEGVVTNHIDGGLSGPILVMLTTDYYSHDHQQLLMPQGTRLIGTVQNVGNAQQRKMFVTFHRAVCPDGFSLDFDKYVGLDQIGTTGLATKIDHGYLMAFGAAAAIGGLGGLAQIGNNGSVFTPSTQIRNGISEQTSSEGEQVLNHFLNRLPVITLKEGSRARIYIGRDILIPSYAEHRVDPTL</sequence>
<feature type="compositionally biased region" description="Basic and acidic residues" evidence="6">
    <location>
        <begin position="147"/>
        <end position="164"/>
    </location>
</feature>
<evidence type="ECO:0000256" key="4">
    <source>
        <dbReference type="ARBA" id="ARBA00022989"/>
    </source>
</evidence>
<feature type="compositionally biased region" description="Polar residues" evidence="6">
    <location>
        <begin position="58"/>
        <end position="67"/>
    </location>
</feature>
<keyword evidence="5 7" id="KW-0472">Membrane</keyword>
<evidence type="ECO:0000313" key="8">
    <source>
        <dbReference type="EMBL" id="MFC6647070.1"/>
    </source>
</evidence>
<protein>
    <submittedName>
        <fullName evidence="8">TrbI/VirB10 family protein</fullName>
    </submittedName>
</protein>
<dbReference type="InterPro" id="IPR042217">
    <property type="entry name" value="T4SS_VirB10/TrbI"/>
</dbReference>
<feature type="region of interest" description="Disordered" evidence="6">
    <location>
        <begin position="57"/>
        <end position="164"/>
    </location>
</feature>
<name>A0ABW1ZDL6_9BACT</name>
<comment type="caution">
    <text evidence="8">The sequence shown here is derived from an EMBL/GenBank/DDBJ whole genome shotgun (WGS) entry which is preliminary data.</text>
</comment>
<feature type="region of interest" description="Disordered" evidence="6">
    <location>
        <begin position="1"/>
        <end position="21"/>
    </location>
</feature>
<dbReference type="RefSeq" id="WP_263370999.1">
    <property type="nucleotide sequence ID" value="NZ_JAGSYD010000002.1"/>
</dbReference>
<keyword evidence="9" id="KW-1185">Reference proteome</keyword>
<gene>
    <name evidence="8" type="ORF">ACFQBQ_16110</name>
</gene>
<keyword evidence="4 7" id="KW-1133">Transmembrane helix</keyword>
<comment type="subcellular location">
    <subcellularLocation>
        <location evidence="1">Membrane</location>
        <topology evidence="1">Single-pass membrane protein</topology>
    </subcellularLocation>
</comment>
<evidence type="ECO:0000313" key="9">
    <source>
        <dbReference type="Proteomes" id="UP001596391"/>
    </source>
</evidence>
<dbReference type="InterPro" id="IPR005498">
    <property type="entry name" value="T4SS_VirB10/TraB/TrbI"/>
</dbReference>
<reference evidence="9" key="1">
    <citation type="journal article" date="2019" name="Int. J. Syst. Evol. Microbiol.">
        <title>The Global Catalogue of Microorganisms (GCM) 10K type strain sequencing project: providing services to taxonomists for standard genome sequencing and annotation.</title>
        <authorList>
            <consortium name="The Broad Institute Genomics Platform"/>
            <consortium name="The Broad Institute Genome Sequencing Center for Infectious Disease"/>
            <person name="Wu L."/>
            <person name="Ma J."/>
        </authorList>
    </citation>
    <scope>NUCLEOTIDE SEQUENCE [LARGE SCALE GENOMIC DNA]</scope>
    <source>
        <strain evidence="9">CGMCC 1.16026</strain>
    </source>
</reference>
<dbReference type="Pfam" id="PF03743">
    <property type="entry name" value="TrbI"/>
    <property type="match status" value="1"/>
</dbReference>
<comment type="similarity">
    <text evidence="2">Belongs to the TrbI/VirB10 family.</text>
</comment>
<evidence type="ECO:0000256" key="3">
    <source>
        <dbReference type="ARBA" id="ARBA00022692"/>
    </source>
</evidence>
<evidence type="ECO:0000256" key="6">
    <source>
        <dbReference type="SAM" id="MobiDB-lite"/>
    </source>
</evidence>
<accession>A0ABW1ZDL6</accession>
<feature type="compositionally biased region" description="Low complexity" evidence="6">
    <location>
        <begin position="68"/>
        <end position="82"/>
    </location>
</feature>
<evidence type="ECO:0000256" key="7">
    <source>
        <dbReference type="SAM" id="Phobius"/>
    </source>
</evidence>
<feature type="compositionally biased region" description="Basic and acidic residues" evidence="6">
    <location>
        <begin position="191"/>
        <end position="202"/>
    </location>
</feature>
<dbReference type="Gene3D" id="2.40.128.260">
    <property type="entry name" value="Type IV secretion system, VirB10/TraB/TrbI"/>
    <property type="match status" value="1"/>
</dbReference>
<feature type="compositionally biased region" description="Polar residues" evidence="6">
    <location>
        <begin position="1"/>
        <end position="12"/>
    </location>
</feature>
<dbReference type="CDD" id="cd16429">
    <property type="entry name" value="VirB10"/>
    <property type="match status" value="1"/>
</dbReference>
<evidence type="ECO:0000256" key="2">
    <source>
        <dbReference type="ARBA" id="ARBA00010265"/>
    </source>
</evidence>
<dbReference type="EMBL" id="JBHSWI010000001">
    <property type="protein sequence ID" value="MFC6647070.1"/>
    <property type="molecule type" value="Genomic_DNA"/>
</dbReference>
<feature type="region of interest" description="Disordered" evidence="6">
    <location>
        <begin position="186"/>
        <end position="219"/>
    </location>
</feature>
<evidence type="ECO:0000256" key="1">
    <source>
        <dbReference type="ARBA" id="ARBA00004167"/>
    </source>
</evidence>
<feature type="compositionally biased region" description="Polar residues" evidence="6">
    <location>
        <begin position="204"/>
        <end position="219"/>
    </location>
</feature>
<evidence type="ECO:0000256" key="5">
    <source>
        <dbReference type="ARBA" id="ARBA00023136"/>
    </source>
</evidence>
<organism evidence="8 9">
    <name type="scientific">Granulicella cerasi</name>
    <dbReference type="NCBI Taxonomy" id="741063"/>
    <lineage>
        <taxon>Bacteria</taxon>
        <taxon>Pseudomonadati</taxon>
        <taxon>Acidobacteriota</taxon>
        <taxon>Terriglobia</taxon>
        <taxon>Terriglobales</taxon>
        <taxon>Acidobacteriaceae</taxon>
        <taxon>Granulicella</taxon>
    </lineage>
</organism>
<proteinExistence type="inferred from homology"/>
<dbReference type="Proteomes" id="UP001596391">
    <property type="component" value="Unassembled WGS sequence"/>
</dbReference>
<feature type="transmembrane region" description="Helical" evidence="7">
    <location>
        <begin position="28"/>
        <end position="48"/>
    </location>
</feature>